<evidence type="ECO:0000259" key="1">
    <source>
        <dbReference type="Pfam" id="PF07727"/>
    </source>
</evidence>
<gene>
    <name evidence="2" type="ORF">LIER_31249</name>
</gene>
<name>A0AAV3RUC7_LITER</name>
<dbReference type="GO" id="GO:0003676">
    <property type="term" value="F:nucleic acid binding"/>
    <property type="evidence" value="ECO:0007669"/>
    <property type="project" value="InterPro"/>
</dbReference>
<dbReference type="InterPro" id="IPR013103">
    <property type="entry name" value="RVT_2"/>
</dbReference>
<feature type="domain" description="Reverse transcriptase Ty1/copia-type" evidence="1">
    <location>
        <begin position="359"/>
        <end position="418"/>
    </location>
</feature>
<evidence type="ECO:0000313" key="3">
    <source>
        <dbReference type="Proteomes" id="UP001454036"/>
    </source>
</evidence>
<proteinExistence type="predicted"/>
<dbReference type="Proteomes" id="UP001454036">
    <property type="component" value="Unassembled WGS sequence"/>
</dbReference>
<dbReference type="Pfam" id="PF07727">
    <property type="entry name" value="RVT_2"/>
    <property type="match status" value="1"/>
</dbReference>
<evidence type="ECO:0000313" key="2">
    <source>
        <dbReference type="EMBL" id="GAA0183917.1"/>
    </source>
</evidence>
<dbReference type="InterPro" id="IPR036875">
    <property type="entry name" value="Znf_CCHC_sf"/>
</dbReference>
<reference evidence="2 3" key="1">
    <citation type="submission" date="2024-01" db="EMBL/GenBank/DDBJ databases">
        <title>The complete chloroplast genome sequence of Lithospermum erythrorhizon: insights into the phylogenetic relationship among Boraginaceae species and the maternal lineages of purple gromwells.</title>
        <authorList>
            <person name="Okada T."/>
            <person name="Watanabe K."/>
        </authorList>
    </citation>
    <scope>NUCLEOTIDE SEQUENCE [LARGE SCALE GENOMIC DNA]</scope>
</reference>
<dbReference type="AlphaFoldDB" id="A0AAV3RUC7"/>
<organism evidence="2 3">
    <name type="scientific">Lithospermum erythrorhizon</name>
    <name type="common">Purple gromwell</name>
    <name type="synonym">Lithospermum officinale var. erythrorhizon</name>
    <dbReference type="NCBI Taxonomy" id="34254"/>
    <lineage>
        <taxon>Eukaryota</taxon>
        <taxon>Viridiplantae</taxon>
        <taxon>Streptophyta</taxon>
        <taxon>Embryophyta</taxon>
        <taxon>Tracheophyta</taxon>
        <taxon>Spermatophyta</taxon>
        <taxon>Magnoliopsida</taxon>
        <taxon>eudicotyledons</taxon>
        <taxon>Gunneridae</taxon>
        <taxon>Pentapetalae</taxon>
        <taxon>asterids</taxon>
        <taxon>lamiids</taxon>
        <taxon>Boraginales</taxon>
        <taxon>Boraginaceae</taxon>
        <taxon>Boraginoideae</taxon>
        <taxon>Lithospermeae</taxon>
        <taxon>Lithospermum</taxon>
    </lineage>
</organism>
<protein>
    <recommendedName>
        <fullName evidence="1">Reverse transcriptase Ty1/copia-type domain-containing protein</fullName>
    </recommendedName>
</protein>
<comment type="caution">
    <text evidence="2">The sequence shown here is derived from an EMBL/GenBank/DDBJ whole genome shotgun (WGS) entry which is preliminary data.</text>
</comment>
<keyword evidence="3" id="KW-1185">Reference proteome</keyword>
<dbReference type="EMBL" id="BAABME010011533">
    <property type="protein sequence ID" value="GAA0183917.1"/>
    <property type="molecule type" value="Genomic_DNA"/>
</dbReference>
<dbReference type="SUPFAM" id="SSF57756">
    <property type="entry name" value="Retrovirus zinc finger-like domains"/>
    <property type="match status" value="1"/>
</dbReference>
<dbReference type="GO" id="GO:0008270">
    <property type="term" value="F:zinc ion binding"/>
    <property type="evidence" value="ECO:0007669"/>
    <property type="project" value="InterPro"/>
</dbReference>
<sequence length="440" mass="50620">MLDRLYVKQISRPIKEEGIRPAGSLPDSWETLSVSLSASAVDRTLTKEIISNAILNEDNKRRSNNKSKNNLNFDALVFEKKKWVKKKGKLNQENAKNKKEDQCHYYDKIGHWKSDCYTFKRDVANGTVKNKKTDNNVAMVDQDSDLIVVDNEVCYASSDDDWVIDSGASFHSKLGKVIVLSNVRHIPDFRLSLISSGKLDDEGYINTFGNGQWKLSRGDIVIAQGKKSRALYRASFNICKDDDLNEWPRMTIQENADTNLLGDQEDNEIDTEINLDIQQPADVKDGELDFQDGANTSMNTQSVRTSSRNGVPSTRYPANEYILLSDGGKSLYYHEAMEREDKNKWIQAMQEEMTSLYKNNTYSLGKRVPGKKVLKNKWVYKLKFEERKTEHRYKARLVVKGFEQKYEVDYDEIFSPVEVLYHGSPGFRNMLHYQPQKQNT</sequence>
<accession>A0AAV3RUC7</accession>